<dbReference type="EMBL" id="MU004401">
    <property type="protein sequence ID" value="KAF2652473.1"/>
    <property type="molecule type" value="Genomic_DNA"/>
</dbReference>
<dbReference type="InterPro" id="IPR015915">
    <property type="entry name" value="Kelch-typ_b-propeller"/>
</dbReference>
<organism evidence="6 7">
    <name type="scientific">Lophiostoma macrostomum CBS 122681</name>
    <dbReference type="NCBI Taxonomy" id="1314788"/>
    <lineage>
        <taxon>Eukaryota</taxon>
        <taxon>Fungi</taxon>
        <taxon>Dikarya</taxon>
        <taxon>Ascomycota</taxon>
        <taxon>Pezizomycotina</taxon>
        <taxon>Dothideomycetes</taxon>
        <taxon>Pleosporomycetidae</taxon>
        <taxon>Pleosporales</taxon>
        <taxon>Lophiostomataceae</taxon>
        <taxon>Lophiostoma</taxon>
    </lineage>
</organism>
<evidence type="ECO:0000313" key="6">
    <source>
        <dbReference type="EMBL" id="KAF2652473.1"/>
    </source>
</evidence>
<evidence type="ECO:0008006" key="8">
    <source>
        <dbReference type="Google" id="ProtNLM"/>
    </source>
</evidence>
<dbReference type="Proteomes" id="UP000799324">
    <property type="component" value="Unassembled WGS sequence"/>
</dbReference>
<feature type="region of interest" description="Disordered" evidence="3">
    <location>
        <begin position="498"/>
        <end position="520"/>
    </location>
</feature>
<evidence type="ECO:0000256" key="3">
    <source>
        <dbReference type="SAM" id="MobiDB-lite"/>
    </source>
</evidence>
<proteinExistence type="predicted"/>
<evidence type="ECO:0000256" key="4">
    <source>
        <dbReference type="SAM" id="Phobius"/>
    </source>
</evidence>
<keyword evidence="5" id="KW-0732">Signal</keyword>
<dbReference type="AlphaFoldDB" id="A0A6A6T0R8"/>
<gene>
    <name evidence="6" type="ORF">K491DRAFT_47074</name>
</gene>
<keyword evidence="4" id="KW-0472">Membrane</keyword>
<accession>A0A6A6T0R8</accession>
<feature type="region of interest" description="Disordered" evidence="3">
    <location>
        <begin position="718"/>
        <end position="758"/>
    </location>
</feature>
<dbReference type="SUPFAM" id="SSF117281">
    <property type="entry name" value="Kelch motif"/>
    <property type="match status" value="1"/>
</dbReference>
<dbReference type="GO" id="GO:0019760">
    <property type="term" value="P:glucosinolate metabolic process"/>
    <property type="evidence" value="ECO:0007669"/>
    <property type="project" value="UniProtKB-ARBA"/>
</dbReference>
<keyword evidence="2" id="KW-0408">Iron</keyword>
<keyword evidence="1" id="KW-0677">Repeat</keyword>
<reference evidence="6" key="1">
    <citation type="journal article" date="2020" name="Stud. Mycol.">
        <title>101 Dothideomycetes genomes: a test case for predicting lifestyles and emergence of pathogens.</title>
        <authorList>
            <person name="Haridas S."/>
            <person name="Albert R."/>
            <person name="Binder M."/>
            <person name="Bloem J."/>
            <person name="Labutti K."/>
            <person name="Salamov A."/>
            <person name="Andreopoulos B."/>
            <person name="Baker S."/>
            <person name="Barry K."/>
            <person name="Bills G."/>
            <person name="Bluhm B."/>
            <person name="Cannon C."/>
            <person name="Castanera R."/>
            <person name="Culley D."/>
            <person name="Daum C."/>
            <person name="Ezra D."/>
            <person name="Gonzalez J."/>
            <person name="Henrissat B."/>
            <person name="Kuo A."/>
            <person name="Liang C."/>
            <person name="Lipzen A."/>
            <person name="Lutzoni F."/>
            <person name="Magnuson J."/>
            <person name="Mondo S."/>
            <person name="Nolan M."/>
            <person name="Ohm R."/>
            <person name="Pangilinan J."/>
            <person name="Park H.-J."/>
            <person name="Ramirez L."/>
            <person name="Alfaro M."/>
            <person name="Sun H."/>
            <person name="Tritt A."/>
            <person name="Yoshinaga Y."/>
            <person name="Zwiers L.-H."/>
            <person name="Turgeon B."/>
            <person name="Goodwin S."/>
            <person name="Spatafora J."/>
            <person name="Crous P."/>
            <person name="Grigoriev I."/>
        </authorList>
    </citation>
    <scope>NUCLEOTIDE SEQUENCE</scope>
    <source>
        <strain evidence="6">CBS 122681</strain>
    </source>
</reference>
<feature type="compositionally biased region" description="Polar residues" evidence="3">
    <location>
        <begin position="684"/>
        <end position="702"/>
    </location>
</feature>
<dbReference type="Gene3D" id="2.120.10.80">
    <property type="entry name" value="Kelch-type beta propeller"/>
    <property type="match status" value="2"/>
</dbReference>
<feature type="chain" id="PRO_5025540786" description="Cell wall anchored protein" evidence="5">
    <location>
        <begin position="25"/>
        <end position="772"/>
    </location>
</feature>
<feature type="transmembrane region" description="Helical" evidence="4">
    <location>
        <begin position="465"/>
        <end position="490"/>
    </location>
</feature>
<dbReference type="PANTHER" id="PTHR47435">
    <property type="entry name" value="KELCH REPEAT PROTEIN (AFU_ORTHOLOGUE AFUA_5G12780)"/>
    <property type="match status" value="1"/>
</dbReference>
<name>A0A6A6T0R8_9PLEO</name>
<dbReference type="SUPFAM" id="SSF50965">
    <property type="entry name" value="Galactose oxidase, central domain"/>
    <property type="match status" value="1"/>
</dbReference>
<dbReference type="PANTHER" id="PTHR47435:SF4">
    <property type="entry name" value="KELCH REPEAT PROTEIN (AFU_ORTHOLOGUE AFUA_5G12780)"/>
    <property type="match status" value="1"/>
</dbReference>
<evidence type="ECO:0000256" key="2">
    <source>
        <dbReference type="ARBA" id="ARBA00023004"/>
    </source>
</evidence>
<evidence type="ECO:0000256" key="1">
    <source>
        <dbReference type="ARBA" id="ARBA00022737"/>
    </source>
</evidence>
<dbReference type="OrthoDB" id="10251809at2759"/>
<sequence length="772" mass="83315">MRAMAFLRLCLVAAISFAARSLQAKDPLNDFCRRWGHQTAQVGGKLYIDGGLVGWNPLSTNTLNYTNTWLLYSDLNTTIQGPGMPQQYANLTKNSTVPSVSGGTLWADEVNECFYQFGGEFQNNPEEFSFWVYDTALNQWNDTHYTSNVQSLQRVSYGAGTQIPELGLGFYYGGWMNNNTTPGWHGNPIATSNLVQFDFNTGALNNNTGPDSMGRAEGSMVYIPASDGGLLVYFGGVEDPHMNGSFVGANMSTIQLFDVSSSKWYTQTAGGTVPDSRRQFCAGVTWADDHSSYNIYLYGGFSTDQSNVTGFDDAYILSLPSFTWIKAFPTDNSTTQFGHGGCSGNVINRDQMLIIGGWFPETDQCDANNAWGQHNMNLGYNGPAKGLWDKYDLSISAYYVPTPIISAVGGGPTGGASTTAPASWDNHDLGVLITRIATFSNRAATRTLPTSTGQPSGSGKSKTNVGAIAGGVIGGLAALIAILSLILFCLHRRKKALKNKGPKETAATSPPPAELAATSPVHEMASPGAAKYMSMHESDPNIHPLHSTHSGSPINQYAQQAAPYQLYQTITPNSAAPPYASQQDPYAHTNQTYQQHQNSYAPYSDNPAASAYTHPDTRYDPNAYPLSDRPQHQRNTSYPSPKSPQHAVPAQHSPHQQQQHHQVYYPPPQEPTTRDYSDRLASPDGTQYSGDTATQMAPSTTNTPAQFYAQPVAVRPGEGLHPGSAHGGAGFSPGGFGGEGGSWDGGSNISARGSIDSRRRPIRGRFVEVDHM</sequence>
<feature type="signal peptide" evidence="5">
    <location>
        <begin position="1"/>
        <end position="24"/>
    </location>
</feature>
<feature type="compositionally biased region" description="Polar residues" evidence="3">
    <location>
        <begin position="591"/>
        <end position="601"/>
    </location>
</feature>
<keyword evidence="4" id="KW-0812">Transmembrane</keyword>
<feature type="compositionally biased region" description="Low complexity" evidence="3">
    <location>
        <begin position="644"/>
        <end position="664"/>
    </location>
</feature>
<protein>
    <recommendedName>
        <fullName evidence="8">Cell wall anchored protein</fullName>
    </recommendedName>
</protein>
<evidence type="ECO:0000256" key="5">
    <source>
        <dbReference type="SAM" id="SignalP"/>
    </source>
</evidence>
<feature type="region of interest" description="Disordered" evidence="3">
    <location>
        <begin position="534"/>
        <end position="553"/>
    </location>
</feature>
<dbReference type="InterPro" id="IPR011043">
    <property type="entry name" value="Gal_Oxase/kelch_b-propeller"/>
</dbReference>
<evidence type="ECO:0000313" key="7">
    <source>
        <dbReference type="Proteomes" id="UP000799324"/>
    </source>
</evidence>
<keyword evidence="7" id="KW-1185">Reference proteome</keyword>
<keyword evidence="4" id="KW-1133">Transmembrane helix</keyword>
<feature type="compositionally biased region" description="Gly residues" evidence="3">
    <location>
        <begin position="725"/>
        <end position="744"/>
    </location>
</feature>
<feature type="region of interest" description="Disordered" evidence="3">
    <location>
        <begin position="591"/>
        <end position="702"/>
    </location>
</feature>